<dbReference type="NCBIfam" id="NF008229">
    <property type="entry name" value="PRK10996.1"/>
    <property type="match status" value="1"/>
</dbReference>
<dbReference type="Gene3D" id="3.40.30.10">
    <property type="entry name" value="Glutaredoxin"/>
    <property type="match status" value="1"/>
</dbReference>
<dbReference type="InterPro" id="IPR017937">
    <property type="entry name" value="Thioredoxin_CS"/>
</dbReference>
<dbReference type="GO" id="GO:0045454">
    <property type="term" value="P:cell redox homeostasis"/>
    <property type="evidence" value="ECO:0007669"/>
    <property type="project" value="TreeGrafter"/>
</dbReference>
<evidence type="ECO:0000259" key="8">
    <source>
        <dbReference type="PROSITE" id="PS51352"/>
    </source>
</evidence>
<keyword evidence="3" id="KW-0479">Metal-binding</keyword>
<dbReference type="GO" id="GO:0015035">
    <property type="term" value="F:protein-disulfide reductase activity"/>
    <property type="evidence" value="ECO:0007669"/>
    <property type="project" value="UniProtKB-UniRule"/>
</dbReference>
<evidence type="ECO:0000256" key="2">
    <source>
        <dbReference type="ARBA" id="ARBA00022448"/>
    </source>
</evidence>
<dbReference type="GO" id="GO:0046872">
    <property type="term" value="F:metal ion binding"/>
    <property type="evidence" value="ECO:0007669"/>
    <property type="project" value="UniProtKB-KW"/>
</dbReference>
<dbReference type="Pfam" id="PF21352">
    <property type="entry name" value="Zn_ribbon_Thio2"/>
    <property type="match status" value="1"/>
</dbReference>
<evidence type="ECO:0000313" key="10">
    <source>
        <dbReference type="Proteomes" id="UP000028878"/>
    </source>
</evidence>
<dbReference type="PROSITE" id="PS51352">
    <property type="entry name" value="THIOREDOXIN_2"/>
    <property type="match status" value="1"/>
</dbReference>
<name>A0A1L1PJI6_HYDIT</name>
<accession>A0A1L1PJI6</accession>
<evidence type="ECO:0000256" key="4">
    <source>
        <dbReference type="ARBA" id="ARBA00022982"/>
    </source>
</evidence>
<reference evidence="10" key="1">
    <citation type="submission" date="2014-02" db="EMBL/GenBank/DDBJ databases">
        <authorList>
            <person name="Gan H."/>
        </authorList>
    </citation>
    <scope>NUCLEOTIDE SEQUENCE [LARGE SCALE GENOMIC DNA]</scope>
    <source>
        <strain evidence="10">S1</strain>
    </source>
</reference>
<reference evidence="10" key="2">
    <citation type="submission" date="2014-11" db="EMBL/GenBank/DDBJ databases">
        <title>Draft genome sequence of Hydrogenophaga intermedia S1.</title>
        <authorList>
            <person name="Gan H.M."/>
            <person name="Chew T.H."/>
            <person name="Stolz A."/>
        </authorList>
    </citation>
    <scope>NUCLEOTIDE SEQUENCE [LARGE SCALE GENOMIC DNA]</scope>
    <source>
        <strain evidence="10">S1</strain>
    </source>
</reference>
<dbReference type="PANTHER" id="PTHR45663:SF11">
    <property type="entry name" value="GEO12009P1"/>
    <property type="match status" value="1"/>
</dbReference>
<dbReference type="GO" id="GO:0005829">
    <property type="term" value="C:cytosol"/>
    <property type="evidence" value="ECO:0007669"/>
    <property type="project" value="TreeGrafter"/>
</dbReference>
<keyword evidence="6" id="KW-0676">Redox-active center</keyword>
<keyword evidence="10" id="KW-1185">Reference proteome</keyword>
<evidence type="ECO:0000256" key="6">
    <source>
        <dbReference type="ARBA" id="ARBA00023284"/>
    </source>
</evidence>
<comment type="similarity">
    <text evidence="1">Belongs to the thioredoxin family.</text>
</comment>
<keyword evidence="5" id="KW-1015">Disulfide bond</keyword>
<dbReference type="Pfam" id="PF00085">
    <property type="entry name" value="Thioredoxin"/>
    <property type="match status" value="1"/>
</dbReference>
<keyword evidence="2" id="KW-0813">Transport</keyword>
<dbReference type="InterPro" id="IPR013766">
    <property type="entry name" value="Thioredoxin_domain"/>
</dbReference>
<dbReference type="RefSeq" id="WP_009516709.1">
    <property type="nucleotide sequence ID" value="NZ_CCAE010000003.1"/>
</dbReference>
<proteinExistence type="inferred from homology"/>
<dbReference type="PRINTS" id="PR00421">
    <property type="entry name" value="THIOREDOXIN"/>
</dbReference>
<keyword evidence="4" id="KW-0249">Electron transport</keyword>
<dbReference type="Gene3D" id="2.30.30.380">
    <property type="entry name" value="Zn-finger domain of Sec23/24"/>
    <property type="match status" value="1"/>
</dbReference>
<dbReference type="Proteomes" id="UP000028878">
    <property type="component" value="Unassembled WGS sequence"/>
</dbReference>
<dbReference type="NCBIfam" id="TIGR01068">
    <property type="entry name" value="thioredoxin"/>
    <property type="match status" value="1"/>
</dbReference>
<dbReference type="SUPFAM" id="SSF52833">
    <property type="entry name" value="Thioredoxin-like"/>
    <property type="match status" value="1"/>
</dbReference>
<dbReference type="InterPro" id="IPR049299">
    <property type="entry name" value="Thio2_N"/>
</dbReference>
<sequence length="148" mass="15901">MDATTPLHVVCPHCGTTNRLAADALARAPDCGRCHRALFTGVPVALDEAGFRKTIGKSDLPVLVDFWAPWCGPCRAMAPQFEAAARELEPHVRLVKLNTEEAPSLSAAMNIRSIPTLALFAGGREIARQPGAMGAADIVRWARAHLPR</sequence>
<evidence type="ECO:0000313" key="9">
    <source>
        <dbReference type="EMBL" id="CDN86216.1"/>
    </source>
</evidence>
<gene>
    <name evidence="9" type="ORF">BN948_00617</name>
</gene>
<dbReference type="PROSITE" id="PS00194">
    <property type="entry name" value="THIOREDOXIN_1"/>
    <property type="match status" value="1"/>
</dbReference>
<evidence type="ECO:0000256" key="7">
    <source>
        <dbReference type="NCBIfam" id="TIGR01068"/>
    </source>
</evidence>
<dbReference type="AlphaFoldDB" id="A0A1L1PJI6"/>
<dbReference type="CDD" id="cd02947">
    <property type="entry name" value="TRX_family"/>
    <property type="match status" value="1"/>
</dbReference>
<evidence type="ECO:0000256" key="1">
    <source>
        <dbReference type="ARBA" id="ARBA00008987"/>
    </source>
</evidence>
<evidence type="ECO:0000256" key="5">
    <source>
        <dbReference type="ARBA" id="ARBA00023157"/>
    </source>
</evidence>
<evidence type="ECO:0000256" key="3">
    <source>
        <dbReference type="ARBA" id="ARBA00022723"/>
    </source>
</evidence>
<organism evidence="9 10">
    <name type="scientific">Hydrogenophaga intermedia</name>
    <dbReference type="NCBI Taxonomy" id="65786"/>
    <lineage>
        <taxon>Bacteria</taxon>
        <taxon>Pseudomonadati</taxon>
        <taxon>Pseudomonadota</taxon>
        <taxon>Betaproteobacteria</taxon>
        <taxon>Burkholderiales</taxon>
        <taxon>Comamonadaceae</taxon>
        <taxon>Hydrogenophaga</taxon>
    </lineage>
</organism>
<feature type="domain" description="Thioredoxin" evidence="8">
    <location>
        <begin position="22"/>
        <end position="147"/>
    </location>
</feature>
<dbReference type="EMBL" id="CCAE010000003">
    <property type="protein sequence ID" value="CDN86216.1"/>
    <property type="molecule type" value="Genomic_DNA"/>
</dbReference>
<protein>
    <recommendedName>
        <fullName evidence="7">Thioredoxin</fullName>
    </recommendedName>
</protein>
<dbReference type="InterPro" id="IPR036249">
    <property type="entry name" value="Thioredoxin-like_sf"/>
</dbReference>
<dbReference type="PANTHER" id="PTHR45663">
    <property type="entry name" value="GEO12009P1"/>
    <property type="match status" value="1"/>
</dbReference>
<dbReference type="InterPro" id="IPR005746">
    <property type="entry name" value="Thioredoxin"/>
</dbReference>